<feature type="non-terminal residue" evidence="2">
    <location>
        <position position="159"/>
    </location>
</feature>
<evidence type="ECO:0000313" key="3">
    <source>
        <dbReference type="Proteomes" id="UP000236291"/>
    </source>
</evidence>
<organism evidence="2 3">
    <name type="scientific">Trifolium pratense</name>
    <name type="common">Red clover</name>
    <dbReference type="NCBI Taxonomy" id="57577"/>
    <lineage>
        <taxon>Eukaryota</taxon>
        <taxon>Viridiplantae</taxon>
        <taxon>Streptophyta</taxon>
        <taxon>Embryophyta</taxon>
        <taxon>Tracheophyta</taxon>
        <taxon>Spermatophyta</taxon>
        <taxon>Magnoliopsida</taxon>
        <taxon>eudicotyledons</taxon>
        <taxon>Gunneridae</taxon>
        <taxon>Pentapetalae</taxon>
        <taxon>rosids</taxon>
        <taxon>fabids</taxon>
        <taxon>Fabales</taxon>
        <taxon>Fabaceae</taxon>
        <taxon>Papilionoideae</taxon>
        <taxon>50 kb inversion clade</taxon>
        <taxon>NPAAA clade</taxon>
        <taxon>Hologalegina</taxon>
        <taxon>IRL clade</taxon>
        <taxon>Trifolieae</taxon>
        <taxon>Trifolium</taxon>
    </lineage>
</organism>
<reference evidence="2 3" key="1">
    <citation type="journal article" date="2014" name="Am. J. Bot.">
        <title>Genome assembly and annotation for red clover (Trifolium pratense; Fabaceae).</title>
        <authorList>
            <person name="Istvanek J."/>
            <person name="Jaros M."/>
            <person name="Krenek A."/>
            <person name="Repkova J."/>
        </authorList>
    </citation>
    <scope>NUCLEOTIDE SEQUENCE [LARGE SCALE GENOMIC DNA]</scope>
    <source>
        <strain evidence="3">cv. Tatra</strain>
        <tissue evidence="2">Young leaves</tissue>
    </source>
</reference>
<dbReference type="AlphaFoldDB" id="A0A2K3M9K6"/>
<feature type="compositionally biased region" description="Polar residues" evidence="1">
    <location>
        <begin position="104"/>
        <end position="114"/>
    </location>
</feature>
<accession>A0A2K3M9K6</accession>
<proteinExistence type="predicted"/>
<evidence type="ECO:0000313" key="2">
    <source>
        <dbReference type="EMBL" id="PNX87474.1"/>
    </source>
</evidence>
<dbReference type="Proteomes" id="UP000236291">
    <property type="component" value="Unassembled WGS sequence"/>
</dbReference>
<dbReference type="STRING" id="57577.A0A2K3M9K6"/>
<gene>
    <name evidence="2" type="ORF">L195_g043563</name>
</gene>
<protein>
    <submittedName>
        <fullName evidence="2">ABC transporter B family member mitochondrial-like</fullName>
    </submittedName>
</protein>
<reference evidence="2 3" key="2">
    <citation type="journal article" date="2017" name="Front. Plant Sci.">
        <title>Gene Classification and Mining of Molecular Markers Useful in Red Clover (Trifolium pratense) Breeding.</title>
        <authorList>
            <person name="Istvanek J."/>
            <person name="Dluhosova J."/>
            <person name="Dluhos P."/>
            <person name="Patkova L."/>
            <person name="Nedelnik J."/>
            <person name="Repkova J."/>
        </authorList>
    </citation>
    <scope>NUCLEOTIDE SEQUENCE [LARGE SCALE GENOMIC DNA]</scope>
    <source>
        <strain evidence="3">cv. Tatra</strain>
        <tissue evidence="2">Young leaves</tissue>
    </source>
</reference>
<evidence type="ECO:0000256" key="1">
    <source>
        <dbReference type="SAM" id="MobiDB-lite"/>
    </source>
</evidence>
<dbReference type="EMBL" id="ASHM01053941">
    <property type="protein sequence ID" value="PNX87474.1"/>
    <property type="molecule type" value="Genomic_DNA"/>
</dbReference>
<feature type="region of interest" description="Disordered" evidence="1">
    <location>
        <begin position="96"/>
        <end position="119"/>
    </location>
</feature>
<comment type="caution">
    <text evidence="2">The sequence shown here is derived from an EMBL/GenBank/DDBJ whole genome shotgun (WGS) entry which is preliminary data.</text>
</comment>
<sequence>MLAAASRHARPTAGSGNRIRSLLTASGITTGYSIPTTNGYRYGYNNGISYSNYHHKTCPSLLFSIKGFLSESSSSSSSSPSGRNLKVDGKALFSTSAKTDDGSQKNQKSSTTVAKSPPGGGQMADIKILKSLAGYIWMKNNLEFQFRVVAALFLLVGAK</sequence>
<name>A0A2K3M9K6_TRIPR</name>